<evidence type="ECO:0000256" key="2">
    <source>
        <dbReference type="ARBA" id="ARBA00022748"/>
    </source>
</evidence>
<evidence type="ECO:0000256" key="1">
    <source>
        <dbReference type="ARBA" id="ARBA00004196"/>
    </source>
</evidence>
<evidence type="ECO:0000313" key="4">
    <source>
        <dbReference type="Proteomes" id="UP001230207"/>
    </source>
</evidence>
<dbReference type="RefSeq" id="WP_307228664.1">
    <property type="nucleotide sequence ID" value="NZ_JAUSVF010000001.1"/>
</dbReference>
<dbReference type="PANTHER" id="PTHR47870">
    <property type="entry name" value="CYTOCHROME C-TYPE BIOGENESIS PROTEIN CCMH"/>
    <property type="match status" value="1"/>
</dbReference>
<evidence type="ECO:0000313" key="3">
    <source>
        <dbReference type="EMBL" id="MDQ0319621.1"/>
    </source>
</evidence>
<accession>A0ABU0BMY6</accession>
<sequence length="381" mass="40884">MLFWILVPILTAAVAAVLLLPLMRADARTEIPQSHDVEVYRDQLAELKRDTANGLISGDEAEFARAEVARRLLVASDAVKMAAPVARRRANRIAQAAVIVFLPLTGLCLYLATGRPDMPDAPLAARLANPGDDINILVAKAEQHLVKNPEDGAGWDLLAPIYFREGRVEDAGAAYQNAIRILGPTPARLGGYAESLIALSGGLVTVDAQAALKQSLAIEPDDPRSEYYLALGLKQQGKTEEARNAFEALVRSSPAEAPWLPLVNSHLAELQGAAVMGERAQSAPGNPTQADVAAAQTMSGSDRNAMIEGMVSNLAEKLEQDPNNFEGWMRIIRSYTVLDRKADASEALRRGLAVFPAESQEGRGLLALARELGLSADKDVK</sequence>
<dbReference type="PANTHER" id="PTHR47870:SF4">
    <property type="entry name" value="CYTOCHROME C-TYPE BIOGENESIS PROTEIN CYCH"/>
    <property type="match status" value="1"/>
</dbReference>
<keyword evidence="2" id="KW-0201">Cytochrome c-type biogenesis</keyword>
<dbReference type="Proteomes" id="UP001230207">
    <property type="component" value="Unassembled WGS sequence"/>
</dbReference>
<protein>
    <submittedName>
        <fullName evidence="3">Cytochrome c-type biogenesis protein CcmH</fullName>
    </submittedName>
</protein>
<dbReference type="InterPro" id="IPR017560">
    <property type="entry name" value="Cyt_c_biogenesis_CcmI"/>
</dbReference>
<dbReference type="Gene3D" id="1.25.40.10">
    <property type="entry name" value="Tetratricopeptide repeat domain"/>
    <property type="match status" value="2"/>
</dbReference>
<name>A0ABU0BMY6_9HYPH</name>
<proteinExistence type="predicted"/>
<dbReference type="SUPFAM" id="SSF48452">
    <property type="entry name" value="TPR-like"/>
    <property type="match status" value="1"/>
</dbReference>
<comment type="subcellular location">
    <subcellularLocation>
        <location evidence="1">Cell envelope</location>
    </subcellularLocation>
</comment>
<comment type="caution">
    <text evidence="3">The sequence shown here is derived from an EMBL/GenBank/DDBJ whole genome shotgun (WGS) entry which is preliminary data.</text>
</comment>
<dbReference type="EMBL" id="JAUSVF010000001">
    <property type="protein sequence ID" value="MDQ0319621.1"/>
    <property type="molecule type" value="Genomic_DNA"/>
</dbReference>
<reference evidence="3 4" key="1">
    <citation type="submission" date="2023-07" db="EMBL/GenBank/DDBJ databases">
        <title>Genomic Encyclopedia of Type Strains, Phase IV (KMG-IV): sequencing the most valuable type-strain genomes for metagenomic binning, comparative biology and taxonomic classification.</title>
        <authorList>
            <person name="Goeker M."/>
        </authorList>
    </citation>
    <scope>NUCLEOTIDE SEQUENCE [LARGE SCALE GENOMIC DNA]</scope>
    <source>
        <strain evidence="3 4">DSM 1112</strain>
    </source>
</reference>
<dbReference type="NCBIfam" id="TIGR03142">
    <property type="entry name" value="cytochro_ccmI"/>
    <property type="match status" value="1"/>
</dbReference>
<dbReference type="InterPro" id="IPR051263">
    <property type="entry name" value="C-type_cytochrome_biogenesis"/>
</dbReference>
<gene>
    <name evidence="3" type="ORF">QO002_001759</name>
</gene>
<keyword evidence="4" id="KW-1185">Reference proteome</keyword>
<organism evidence="3 4">
    <name type="scientific">Pararhizobium capsulatum DSM 1112</name>
    <dbReference type="NCBI Taxonomy" id="1121113"/>
    <lineage>
        <taxon>Bacteria</taxon>
        <taxon>Pseudomonadati</taxon>
        <taxon>Pseudomonadota</taxon>
        <taxon>Alphaproteobacteria</taxon>
        <taxon>Hyphomicrobiales</taxon>
        <taxon>Rhizobiaceae</taxon>
        <taxon>Rhizobium/Agrobacterium group</taxon>
        <taxon>Pararhizobium</taxon>
    </lineage>
</organism>
<dbReference type="InterPro" id="IPR011990">
    <property type="entry name" value="TPR-like_helical_dom_sf"/>
</dbReference>